<dbReference type="GO" id="GO:0005634">
    <property type="term" value="C:nucleus"/>
    <property type="evidence" value="ECO:0007669"/>
    <property type="project" value="TreeGrafter"/>
</dbReference>
<gene>
    <name evidence="2" type="primary">Dper\GL23201</name>
    <name evidence="2" type="ORF">Dper_GL23201</name>
</gene>
<feature type="region of interest" description="Disordered" evidence="1">
    <location>
        <begin position="1"/>
        <end position="20"/>
    </location>
</feature>
<sequence>MLKKKSPNLGAPSEAEMDEYGYMSSRVRNNSNEEAPVLLECDSKTENCPNNNATTLPKGLAVRGINSGPRNTRLRIPASSSINSCDEPYRTPNMQQVQSIPNPRKKNFMAPHSSPKKSKKVLFPPAEPLSRRRYFDGLKHCDIFSMLSHNQPALECILKHMSAQTLDVMTKRRYNLFKPEPLQALDNINIHSSLIGTDHNSLKLMEADAGRVLKEQQRIKCARCGKSSRVFVSENARERSDESLLMPPIKYAFSNSKRLPVTRFLALNLEDITGSQPTYTFAECTSVIYKYRFCTNCLCKSHPGERCLVTGWDHPRRC</sequence>
<dbReference type="Proteomes" id="UP000008744">
    <property type="component" value="Unassembled WGS sequence"/>
</dbReference>
<protein>
    <submittedName>
        <fullName evidence="2">GL23201</fullName>
    </submittedName>
</protein>
<dbReference type="AlphaFoldDB" id="B4G5C5"/>
<dbReference type="GO" id="GO:0007088">
    <property type="term" value="P:regulation of mitotic nuclear division"/>
    <property type="evidence" value="ECO:0007669"/>
    <property type="project" value="InterPro"/>
</dbReference>
<evidence type="ECO:0000313" key="2">
    <source>
        <dbReference type="EMBL" id="EDW24791.1"/>
    </source>
</evidence>
<dbReference type="eggNOG" id="ENOG502QRSQ">
    <property type="taxonomic scope" value="Eukaryota"/>
</dbReference>
<reference evidence="2 3" key="1">
    <citation type="journal article" date="2007" name="Nature">
        <title>Evolution of genes and genomes on the Drosophila phylogeny.</title>
        <authorList>
            <consortium name="Drosophila 12 Genomes Consortium"/>
            <person name="Clark A.G."/>
            <person name="Eisen M.B."/>
            <person name="Smith D.R."/>
            <person name="Bergman C.M."/>
            <person name="Oliver B."/>
            <person name="Markow T.A."/>
            <person name="Kaufman T.C."/>
            <person name="Kellis M."/>
            <person name="Gelbart W."/>
            <person name="Iyer V.N."/>
            <person name="Pollard D.A."/>
            <person name="Sackton T.B."/>
            <person name="Larracuente A.M."/>
            <person name="Singh N.D."/>
            <person name="Abad J.P."/>
            <person name="Abt D.N."/>
            <person name="Adryan B."/>
            <person name="Aguade M."/>
            <person name="Akashi H."/>
            <person name="Anderson W.W."/>
            <person name="Aquadro C.F."/>
            <person name="Ardell D.H."/>
            <person name="Arguello R."/>
            <person name="Artieri C.G."/>
            <person name="Barbash D.A."/>
            <person name="Barker D."/>
            <person name="Barsanti P."/>
            <person name="Batterham P."/>
            <person name="Batzoglou S."/>
            <person name="Begun D."/>
            <person name="Bhutkar A."/>
            <person name="Blanco E."/>
            <person name="Bosak S.A."/>
            <person name="Bradley R.K."/>
            <person name="Brand A.D."/>
            <person name="Brent M.R."/>
            <person name="Brooks A.N."/>
            <person name="Brown R.H."/>
            <person name="Butlin R.K."/>
            <person name="Caggese C."/>
            <person name="Calvi B.R."/>
            <person name="Bernardo de Carvalho A."/>
            <person name="Caspi A."/>
            <person name="Castrezana S."/>
            <person name="Celniker S.E."/>
            <person name="Chang J.L."/>
            <person name="Chapple C."/>
            <person name="Chatterji S."/>
            <person name="Chinwalla A."/>
            <person name="Civetta A."/>
            <person name="Clifton S.W."/>
            <person name="Comeron J.M."/>
            <person name="Costello J.C."/>
            <person name="Coyne J.A."/>
            <person name="Daub J."/>
            <person name="David R.G."/>
            <person name="Delcher A.L."/>
            <person name="Delehaunty K."/>
            <person name="Do C.B."/>
            <person name="Ebling H."/>
            <person name="Edwards K."/>
            <person name="Eickbush T."/>
            <person name="Evans J.D."/>
            <person name="Filipski A."/>
            <person name="Findeiss S."/>
            <person name="Freyhult E."/>
            <person name="Fulton L."/>
            <person name="Fulton R."/>
            <person name="Garcia A.C."/>
            <person name="Gardiner A."/>
            <person name="Garfield D.A."/>
            <person name="Garvin B.E."/>
            <person name="Gibson G."/>
            <person name="Gilbert D."/>
            <person name="Gnerre S."/>
            <person name="Godfrey J."/>
            <person name="Good R."/>
            <person name="Gotea V."/>
            <person name="Gravely B."/>
            <person name="Greenberg A.J."/>
            <person name="Griffiths-Jones S."/>
            <person name="Gross S."/>
            <person name="Guigo R."/>
            <person name="Gustafson E.A."/>
            <person name="Haerty W."/>
            <person name="Hahn M.W."/>
            <person name="Halligan D.L."/>
            <person name="Halpern A.L."/>
            <person name="Halter G.M."/>
            <person name="Han M.V."/>
            <person name="Heger A."/>
            <person name="Hillier L."/>
            <person name="Hinrichs A.S."/>
            <person name="Holmes I."/>
            <person name="Hoskins R.A."/>
            <person name="Hubisz M.J."/>
            <person name="Hultmark D."/>
            <person name="Huntley M.A."/>
            <person name="Jaffe D.B."/>
            <person name="Jagadeeshan S."/>
            <person name="Jeck W.R."/>
            <person name="Johnson J."/>
            <person name="Jones C.D."/>
            <person name="Jordan W.C."/>
            <person name="Karpen G.H."/>
            <person name="Kataoka E."/>
            <person name="Keightley P.D."/>
            <person name="Kheradpour P."/>
            <person name="Kirkness E.F."/>
            <person name="Koerich L.B."/>
            <person name="Kristiansen K."/>
            <person name="Kudrna D."/>
            <person name="Kulathinal R.J."/>
            <person name="Kumar S."/>
            <person name="Kwok R."/>
            <person name="Lander E."/>
            <person name="Langley C.H."/>
            <person name="Lapoint R."/>
            <person name="Lazzaro B.P."/>
            <person name="Lee S.J."/>
            <person name="Levesque L."/>
            <person name="Li R."/>
            <person name="Lin C.F."/>
            <person name="Lin M.F."/>
            <person name="Lindblad-Toh K."/>
            <person name="Llopart A."/>
            <person name="Long M."/>
            <person name="Low L."/>
            <person name="Lozovsky E."/>
            <person name="Lu J."/>
            <person name="Luo M."/>
            <person name="Machado C.A."/>
            <person name="Makalowski W."/>
            <person name="Marzo M."/>
            <person name="Matsuda M."/>
            <person name="Matzkin L."/>
            <person name="McAllister B."/>
            <person name="McBride C.S."/>
            <person name="McKernan B."/>
            <person name="McKernan K."/>
            <person name="Mendez-Lago M."/>
            <person name="Minx P."/>
            <person name="Mollenhauer M.U."/>
            <person name="Montooth K."/>
            <person name="Mount S.M."/>
            <person name="Mu X."/>
            <person name="Myers E."/>
            <person name="Negre B."/>
            <person name="Newfeld S."/>
            <person name="Nielsen R."/>
            <person name="Noor M.A."/>
            <person name="O'Grady P."/>
            <person name="Pachter L."/>
            <person name="Papaceit M."/>
            <person name="Parisi M.J."/>
            <person name="Parisi M."/>
            <person name="Parts L."/>
            <person name="Pedersen J.S."/>
            <person name="Pesole G."/>
            <person name="Phillippy A.M."/>
            <person name="Ponting C.P."/>
            <person name="Pop M."/>
            <person name="Porcelli D."/>
            <person name="Powell J.R."/>
            <person name="Prohaska S."/>
            <person name="Pruitt K."/>
            <person name="Puig M."/>
            <person name="Quesneville H."/>
            <person name="Ram K.R."/>
            <person name="Rand D."/>
            <person name="Rasmussen M.D."/>
            <person name="Reed L.K."/>
            <person name="Reenan R."/>
            <person name="Reily A."/>
            <person name="Remington K.A."/>
            <person name="Rieger T.T."/>
            <person name="Ritchie M.G."/>
            <person name="Robin C."/>
            <person name="Rogers Y.H."/>
            <person name="Rohde C."/>
            <person name="Rozas J."/>
            <person name="Rubenfield M.J."/>
            <person name="Ruiz A."/>
            <person name="Russo S."/>
            <person name="Salzberg S.L."/>
            <person name="Sanchez-Gracia A."/>
            <person name="Saranga D.J."/>
            <person name="Sato H."/>
            <person name="Schaeffer S.W."/>
            <person name="Schatz M.C."/>
            <person name="Schlenke T."/>
            <person name="Schwartz R."/>
            <person name="Segarra C."/>
            <person name="Singh R.S."/>
            <person name="Sirot L."/>
            <person name="Sirota M."/>
            <person name="Sisneros N.B."/>
            <person name="Smith C.D."/>
            <person name="Smith T.F."/>
            <person name="Spieth J."/>
            <person name="Stage D.E."/>
            <person name="Stark A."/>
            <person name="Stephan W."/>
            <person name="Strausberg R.L."/>
            <person name="Strempel S."/>
            <person name="Sturgill D."/>
            <person name="Sutton G."/>
            <person name="Sutton G.G."/>
            <person name="Tao W."/>
            <person name="Teichmann S."/>
            <person name="Tobari Y.N."/>
            <person name="Tomimura Y."/>
            <person name="Tsolas J.M."/>
            <person name="Valente V.L."/>
            <person name="Venter E."/>
            <person name="Venter J.C."/>
            <person name="Vicario S."/>
            <person name="Vieira F.G."/>
            <person name="Vilella A.J."/>
            <person name="Villasante A."/>
            <person name="Walenz B."/>
            <person name="Wang J."/>
            <person name="Wasserman M."/>
            <person name="Watts T."/>
            <person name="Wilson D."/>
            <person name="Wilson R.K."/>
            <person name="Wing R.A."/>
            <person name="Wolfner M.F."/>
            <person name="Wong A."/>
            <person name="Wong G.K."/>
            <person name="Wu C.I."/>
            <person name="Wu G."/>
            <person name="Yamamoto D."/>
            <person name="Yang H.P."/>
            <person name="Yang S.P."/>
            <person name="Yorke J.A."/>
            <person name="Yoshida K."/>
            <person name="Zdobnov E."/>
            <person name="Zhang P."/>
            <person name="Zhang Y."/>
            <person name="Zimin A.V."/>
            <person name="Baldwin J."/>
            <person name="Abdouelleil A."/>
            <person name="Abdulkadir J."/>
            <person name="Abebe A."/>
            <person name="Abera B."/>
            <person name="Abreu J."/>
            <person name="Acer S.C."/>
            <person name="Aftuck L."/>
            <person name="Alexander A."/>
            <person name="An P."/>
            <person name="Anderson E."/>
            <person name="Anderson S."/>
            <person name="Arachi H."/>
            <person name="Azer M."/>
            <person name="Bachantsang P."/>
            <person name="Barry A."/>
            <person name="Bayul T."/>
            <person name="Berlin A."/>
            <person name="Bessette D."/>
            <person name="Bloom T."/>
            <person name="Blye J."/>
            <person name="Boguslavskiy L."/>
            <person name="Bonnet C."/>
            <person name="Boukhgalter B."/>
            <person name="Bourzgui I."/>
            <person name="Brown A."/>
            <person name="Cahill P."/>
            <person name="Channer S."/>
            <person name="Cheshatsang Y."/>
            <person name="Chuda L."/>
            <person name="Citroen M."/>
            <person name="Collymore A."/>
            <person name="Cooke P."/>
            <person name="Costello M."/>
            <person name="D'Aco K."/>
            <person name="Daza R."/>
            <person name="De Haan G."/>
            <person name="DeGray S."/>
            <person name="DeMaso C."/>
            <person name="Dhargay N."/>
            <person name="Dooley K."/>
            <person name="Dooley E."/>
            <person name="Doricent M."/>
            <person name="Dorje P."/>
            <person name="Dorjee K."/>
            <person name="Dupes A."/>
            <person name="Elong R."/>
            <person name="Falk J."/>
            <person name="Farina A."/>
            <person name="Faro S."/>
            <person name="Ferguson D."/>
            <person name="Fisher S."/>
            <person name="Foley C.D."/>
            <person name="Franke A."/>
            <person name="Friedrich D."/>
            <person name="Gadbois L."/>
            <person name="Gearin G."/>
            <person name="Gearin C.R."/>
            <person name="Giannoukos G."/>
            <person name="Goode T."/>
            <person name="Graham J."/>
            <person name="Grandbois E."/>
            <person name="Grewal S."/>
            <person name="Gyaltsen K."/>
            <person name="Hafez N."/>
            <person name="Hagos B."/>
            <person name="Hall J."/>
            <person name="Henson C."/>
            <person name="Hollinger A."/>
            <person name="Honan T."/>
            <person name="Huard M.D."/>
            <person name="Hughes L."/>
            <person name="Hurhula B."/>
            <person name="Husby M.E."/>
            <person name="Kamat A."/>
            <person name="Kanga B."/>
            <person name="Kashin S."/>
            <person name="Khazanovich D."/>
            <person name="Kisner P."/>
            <person name="Lance K."/>
            <person name="Lara M."/>
            <person name="Lee W."/>
            <person name="Lennon N."/>
            <person name="Letendre F."/>
            <person name="LeVine R."/>
            <person name="Lipovsky A."/>
            <person name="Liu X."/>
            <person name="Liu J."/>
            <person name="Liu S."/>
            <person name="Lokyitsang T."/>
            <person name="Lokyitsang Y."/>
            <person name="Lubonja R."/>
            <person name="Lui A."/>
            <person name="MacDonald P."/>
            <person name="Magnisalis V."/>
            <person name="Maru K."/>
            <person name="Matthews C."/>
            <person name="McCusker W."/>
            <person name="McDonough S."/>
            <person name="Mehta T."/>
            <person name="Meldrim J."/>
            <person name="Meneus L."/>
            <person name="Mihai O."/>
            <person name="Mihalev A."/>
            <person name="Mihova T."/>
            <person name="Mittelman R."/>
            <person name="Mlenga V."/>
            <person name="Montmayeur A."/>
            <person name="Mulrain L."/>
            <person name="Navidi A."/>
            <person name="Naylor J."/>
            <person name="Negash T."/>
            <person name="Nguyen T."/>
            <person name="Nguyen N."/>
            <person name="Nicol R."/>
            <person name="Norbu C."/>
            <person name="Norbu N."/>
            <person name="Novod N."/>
            <person name="O'Neill B."/>
            <person name="Osman S."/>
            <person name="Markiewicz E."/>
            <person name="Oyono O.L."/>
            <person name="Patti C."/>
            <person name="Phunkhang P."/>
            <person name="Pierre F."/>
            <person name="Priest M."/>
            <person name="Raghuraman S."/>
            <person name="Rege F."/>
            <person name="Reyes R."/>
            <person name="Rise C."/>
            <person name="Rogov P."/>
            <person name="Ross K."/>
            <person name="Ryan E."/>
            <person name="Settipalli S."/>
            <person name="Shea T."/>
            <person name="Sherpa N."/>
            <person name="Shi L."/>
            <person name="Shih D."/>
            <person name="Sparrow T."/>
            <person name="Spaulding J."/>
            <person name="Stalker J."/>
            <person name="Stange-Thomann N."/>
            <person name="Stavropoulos S."/>
            <person name="Stone C."/>
            <person name="Strader C."/>
            <person name="Tesfaye S."/>
            <person name="Thomson T."/>
            <person name="Thoulutsang Y."/>
            <person name="Thoulutsang D."/>
            <person name="Topham K."/>
            <person name="Topping I."/>
            <person name="Tsamla T."/>
            <person name="Vassiliev H."/>
            <person name="Vo A."/>
            <person name="Wangchuk T."/>
            <person name="Wangdi T."/>
            <person name="Weiand M."/>
            <person name="Wilkinson J."/>
            <person name="Wilson A."/>
            <person name="Yadav S."/>
            <person name="Young G."/>
            <person name="Yu Q."/>
            <person name="Zembek L."/>
            <person name="Zhong D."/>
            <person name="Zimmer A."/>
            <person name="Zwirko Z."/>
            <person name="Jaffe D.B."/>
            <person name="Alvarez P."/>
            <person name="Brockman W."/>
            <person name="Butler J."/>
            <person name="Chin C."/>
            <person name="Gnerre S."/>
            <person name="Grabherr M."/>
            <person name="Kleber M."/>
            <person name="Mauceli E."/>
            <person name="MacCallum I."/>
        </authorList>
    </citation>
    <scope>NUCLEOTIDE SEQUENCE [LARGE SCALE GENOMIC DNA]</scope>
    <source>
        <strain evidence="3">MSH-3 / Tucson 14011-0111.49</strain>
    </source>
</reference>
<dbReference type="EMBL" id="CH479179">
    <property type="protein sequence ID" value="EDW24791.1"/>
    <property type="molecule type" value="Genomic_DNA"/>
</dbReference>
<dbReference type="PANTHER" id="PTHR15493:SF9">
    <property type="entry name" value="GH14043P"/>
    <property type="match status" value="1"/>
</dbReference>
<dbReference type="InterPro" id="IPR047147">
    <property type="entry name" value="FBX5_43"/>
</dbReference>
<dbReference type="OrthoDB" id="9984940at2759"/>
<proteinExistence type="predicted"/>
<dbReference type="GO" id="GO:0045835">
    <property type="term" value="P:negative regulation of meiotic nuclear division"/>
    <property type="evidence" value="ECO:0007669"/>
    <property type="project" value="InterPro"/>
</dbReference>
<organism evidence="3">
    <name type="scientific">Drosophila persimilis</name>
    <name type="common">Fruit fly</name>
    <dbReference type="NCBI Taxonomy" id="7234"/>
    <lineage>
        <taxon>Eukaryota</taxon>
        <taxon>Metazoa</taxon>
        <taxon>Ecdysozoa</taxon>
        <taxon>Arthropoda</taxon>
        <taxon>Hexapoda</taxon>
        <taxon>Insecta</taxon>
        <taxon>Pterygota</taxon>
        <taxon>Neoptera</taxon>
        <taxon>Endopterygota</taxon>
        <taxon>Diptera</taxon>
        <taxon>Brachycera</taxon>
        <taxon>Muscomorpha</taxon>
        <taxon>Ephydroidea</taxon>
        <taxon>Drosophilidae</taxon>
        <taxon>Drosophila</taxon>
        <taxon>Sophophora</taxon>
    </lineage>
</organism>
<keyword evidence="3" id="KW-1185">Reference proteome</keyword>
<dbReference type="STRING" id="7234.B4G5C5"/>
<name>B4G5C5_DROPE</name>
<feature type="region of interest" description="Disordered" evidence="1">
    <location>
        <begin position="66"/>
        <end position="99"/>
    </location>
</feature>
<accession>B4G5C5</accession>
<dbReference type="HOGENOM" id="CLU_055701_0_0_1"/>
<dbReference type="OMA" id="TENCPNN"/>
<dbReference type="PhylomeDB" id="B4G5C5"/>
<evidence type="ECO:0000256" key="1">
    <source>
        <dbReference type="SAM" id="MobiDB-lite"/>
    </source>
</evidence>
<dbReference type="PANTHER" id="PTHR15493">
    <property type="entry name" value="F-BOX ONLY PROTEIN 5 AND 43"/>
    <property type="match status" value="1"/>
</dbReference>
<evidence type="ECO:0000313" key="3">
    <source>
        <dbReference type="Proteomes" id="UP000008744"/>
    </source>
</evidence>